<name>A0A397ACM9_APHAT</name>
<protein>
    <recommendedName>
        <fullName evidence="3">BZIP domain-containing protein</fullName>
    </recommendedName>
</protein>
<reference evidence="1 2" key="1">
    <citation type="submission" date="2018-08" db="EMBL/GenBank/DDBJ databases">
        <title>Aphanomyces genome sequencing and annotation.</title>
        <authorList>
            <person name="Minardi D."/>
            <person name="Oidtmann B."/>
            <person name="Van Der Giezen M."/>
            <person name="Studholme D.J."/>
        </authorList>
    </citation>
    <scope>NUCLEOTIDE SEQUENCE [LARGE SCALE GENOMIC DNA]</scope>
    <source>
        <strain evidence="1 2">Yx</strain>
    </source>
</reference>
<dbReference type="Proteomes" id="UP000266239">
    <property type="component" value="Unassembled WGS sequence"/>
</dbReference>
<evidence type="ECO:0000313" key="1">
    <source>
        <dbReference type="EMBL" id="RHY03628.1"/>
    </source>
</evidence>
<gene>
    <name evidence="1" type="ORF">DYB25_001423</name>
</gene>
<evidence type="ECO:0008006" key="3">
    <source>
        <dbReference type="Google" id="ProtNLM"/>
    </source>
</evidence>
<evidence type="ECO:0000313" key="2">
    <source>
        <dbReference type="Proteomes" id="UP000266239"/>
    </source>
</evidence>
<dbReference type="AlphaFoldDB" id="A0A397ACM9"/>
<dbReference type="VEuPathDB" id="FungiDB:H257_00546"/>
<sequence>MSGLGEKCRTQQVIVLSTSTIMKVRREDVAMEAAIVYTIKTPQVIIDMDMAKRAAAMGKVLMKKATRRNQSKINQRRYRAQQKCTTDLLNQTVIQLRTDVARMEGRLEMMKLAIPPPLRTFEPECNVANEYFRMFVYGYNLDPACAQHTTQFDFLNSTMSPDLVIMGNVGLDKLLQQWVLYVNTFEAFHMELHQAHVVSFSPNVVIHAEATLHLRMSRKSIQLLFPHLLNNEPLTQKLIGRVLHLYSQQHFIFDHHGIVQELGTFVNTTLALVNLLGNLDDVLAVIGDFHLGENAEIVVVSTDDRLASYPKHSLI</sequence>
<accession>A0A397ACM9</accession>
<dbReference type="EMBL" id="QUTA01008456">
    <property type="protein sequence ID" value="RHY03628.1"/>
    <property type="molecule type" value="Genomic_DNA"/>
</dbReference>
<proteinExistence type="predicted"/>
<comment type="caution">
    <text evidence="1">The sequence shown here is derived from an EMBL/GenBank/DDBJ whole genome shotgun (WGS) entry which is preliminary data.</text>
</comment>
<organism evidence="1 2">
    <name type="scientific">Aphanomyces astaci</name>
    <name type="common">Crayfish plague agent</name>
    <dbReference type="NCBI Taxonomy" id="112090"/>
    <lineage>
        <taxon>Eukaryota</taxon>
        <taxon>Sar</taxon>
        <taxon>Stramenopiles</taxon>
        <taxon>Oomycota</taxon>
        <taxon>Saprolegniomycetes</taxon>
        <taxon>Saprolegniales</taxon>
        <taxon>Verrucalvaceae</taxon>
        <taxon>Aphanomyces</taxon>
    </lineage>
</organism>